<dbReference type="SUPFAM" id="SSF46689">
    <property type="entry name" value="Homeodomain-like"/>
    <property type="match status" value="1"/>
</dbReference>
<comment type="subcellular location">
    <subcellularLocation>
        <location evidence="1 5 6">Nucleus</location>
    </subcellularLocation>
</comment>
<dbReference type="Pfam" id="PF00046">
    <property type="entry name" value="Homeodomain"/>
    <property type="match status" value="1"/>
</dbReference>
<dbReference type="PhylomeDB" id="A7SGR9"/>
<evidence type="ECO:0000256" key="6">
    <source>
        <dbReference type="RuleBase" id="RU000682"/>
    </source>
</evidence>
<keyword evidence="2 5" id="KW-0238">DNA-binding</keyword>
<proteinExistence type="predicted"/>
<name>A7SGR9_NEMVE</name>
<dbReference type="Gene3D" id="1.10.10.60">
    <property type="entry name" value="Homeodomain-like"/>
    <property type="match status" value="1"/>
</dbReference>
<dbReference type="InterPro" id="IPR001356">
    <property type="entry name" value="HD"/>
</dbReference>
<dbReference type="InterPro" id="IPR017970">
    <property type="entry name" value="Homeobox_CS"/>
</dbReference>
<dbReference type="PRINTS" id="PR00024">
    <property type="entry name" value="HOMEOBOX"/>
</dbReference>
<dbReference type="HOGENOM" id="CLU_049543_10_1_1"/>
<keyword evidence="4 5" id="KW-0539">Nucleus</keyword>
<gene>
    <name evidence="8" type="ORF">NEMVEDRAFT_v1g117718</name>
</gene>
<dbReference type="PROSITE" id="PS00027">
    <property type="entry name" value="HOMEOBOX_1"/>
    <property type="match status" value="1"/>
</dbReference>
<feature type="domain" description="Homeobox" evidence="7">
    <location>
        <begin position="13"/>
        <end position="72"/>
    </location>
</feature>
<dbReference type="InParanoid" id="A7SGR9"/>
<evidence type="ECO:0000256" key="4">
    <source>
        <dbReference type="ARBA" id="ARBA00023242"/>
    </source>
</evidence>
<dbReference type="PROSITE" id="PS50071">
    <property type="entry name" value="HOMEOBOX_2"/>
    <property type="match status" value="1"/>
</dbReference>
<dbReference type="Proteomes" id="UP000001593">
    <property type="component" value="Unassembled WGS sequence"/>
</dbReference>
<dbReference type="AlphaFoldDB" id="A7SGR9"/>
<evidence type="ECO:0000313" key="9">
    <source>
        <dbReference type="Proteomes" id="UP000001593"/>
    </source>
</evidence>
<organism evidence="8 9">
    <name type="scientific">Nematostella vectensis</name>
    <name type="common">Starlet sea anemone</name>
    <dbReference type="NCBI Taxonomy" id="45351"/>
    <lineage>
        <taxon>Eukaryota</taxon>
        <taxon>Metazoa</taxon>
        <taxon>Cnidaria</taxon>
        <taxon>Anthozoa</taxon>
        <taxon>Hexacorallia</taxon>
        <taxon>Actiniaria</taxon>
        <taxon>Edwardsiidae</taxon>
        <taxon>Nematostella</taxon>
    </lineage>
</organism>
<evidence type="ECO:0000256" key="2">
    <source>
        <dbReference type="ARBA" id="ARBA00023125"/>
    </source>
</evidence>
<protein>
    <recommendedName>
        <fullName evidence="7">Homeobox domain-containing protein</fullName>
    </recommendedName>
</protein>
<evidence type="ECO:0000259" key="7">
    <source>
        <dbReference type="PROSITE" id="PS50071"/>
    </source>
</evidence>
<dbReference type="FunFam" id="1.10.10.60:FF:000081">
    <property type="entry name" value="Empty spiracles homeobox 2"/>
    <property type="match status" value="1"/>
</dbReference>
<dbReference type="InterPro" id="IPR050877">
    <property type="entry name" value="EMX-VAX-Noto_Homeobox_TFs"/>
</dbReference>
<sequence>MNDFSDDSGSYVQKRKRARTAFSAEQLKKLEKRFQANHYIVGEERQKIAKDLDLSEAQVKVWFQNRRTKFKR</sequence>
<dbReference type="PANTHER" id="PTHR24339">
    <property type="entry name" value="HOMEOBOX PROTEIN EMX-RELATED"/>
    <property type="match status" value="1"/>
</dbReference>
<dbReference type="EMBL" id="DS469654">
    <property type="protein sequence ID" value="EDO37142.1"/>
    <property type="molecule type" value="Genomic_DNA"/>
</dbReference>
<dbReference type="OMA" id="QANHYIV"/>
<accession>A7SGR9</accession>
<dbReference type="GO" id="GO:0003677">
    <property type="term" value="F:DNA binding"/>
    <property type="evidence" value="ECO:0007669"/>
    <property type="project" value="UniProtKB-UniRule"/>
</dbReference>
<dbReference type="GO" id="GO:0005634">
    <property type="term" value="C:nucleus"/>
    <property type="evidence" value="ECO:0007669"/>
    <property type="project" value="UniProtKB-SubCell"/>
</dbReference>
<dbReference type="PANTHER" id="PTHR24339:SF28">
    <property type="entry name" value="E5-RELATED"/>
    <property type="match status" value="1"/>
</dbReference>
<evidence type="ECO:0000256" key="3">
    <source>
        <dbReference type="ARBA" id="ARBA00023155"/>
    </source>
</evidence>
<keyword evidence="3 5" id="KW-0371">Homeobox</keyword>
<feature type="non-terminal residue" evidence="8">
    <location>
        <position position="72"/>
    </location>
</feature>
<evidence type="ECO:0000256" key="1">
    <source>
        <dbReference type="ARBA" id="ARBA00004123"/>
    </source>
</evidence>
<dbReference type="InterPro" id="IPR009057">
    <property type="entry name" value="Homeodomain-like_sf"/>
</dbReference>
<reference evidence="8 9" key="1">
    <citation type="journal article" date="2007" name="Science">
        <title>Sea anemone genome reveals ancestral eumetazoan gene repertoire and genomic organization.</title>
        <authorList>
            <person name="Putnam N.H."/>
            <person name="Srivastava M."/>
            <person name="Hellsten U."/>
            <person name="Dirks B."/>
            <person name="Chapman J."/>
            <person name="Salamov A."/>
            <person name="Terry A."/>
            <person name="Shapiro H."/>
            <person name="Lindquist E."/>
            <person name="Kapitonov V.V."/>
            <person name="Jurka J."/>
            <person name="Genikhovich G."/>
            <person name="Grigoriev I.V."/>
            <person name="Lucas S.M."/>
            <person name="Steele R.E."/>
            <person name="Finnerty J.R."/>
            <person name="Technau U."/>
            <person name="Martindale M.Q."/>
            <person name="Rokhsar D.S."/>
        </authorList>
    </citation>
    <scope>NUCLEOTIDE SEQUENCE [LARGE SCALE GENOMIC DNA]</scope>
    <source>
        <strain evidence="9">CH2 X CH6</strain>
    </source>
</reference>
<keyword evidence="9" id="KW-1185">Reference proteome</keyword>
<dbReference type="InterPro" id="IPR020479">
    <property type="entry name" value="HD_metazoa"/>
</dbReference>
<dbReference type="GO" id="GO:0000981">
    <property type="term" value="F:DNA-binding transcription factor activity, RNA polymerase II-specific"/>
    <property type="evidence" value="ECO:0007669"/>
    <property type="project" value="InterPro"/>
</dbReference>
<dbReference type="SMART" id="SM00389">
    <property type="entry name" value="HOX"/>
    <property type="match status" value="1"/>
</dbReference>
<dbReference type="CDD" id="cd00086">
    <property type="entry name" value="homeodomain"/>
    <property type="match status" value="1"/>
</dbReference>
<evidence type="ECO:0000256" key="5">
    <source>
        <dbReference type="PROSITE-ProRule" id="PRU00108"/>
    </source>
</evidence>
<dbReference type="STRING" id="45351.A7SGR9"/>
<dbReference type="eggNOG" id="KOG0843">
    <property type="taxonomic scope" value="Eukaryota"/>
</dbReference>
<evidence type="ECO:0000313" key="8">
    <source>
        <dbReference type="EMBL" id="EDO37142.1"/>
    </source>
</evidence>